<keyword evidence="3" id="KW-1185">Reference proteome</keyword>
<dbReference type="EMBL" id="JASPKZ010007815">
    <property type="protein sequence ID" value="KAJ9582265.1"/>
    <property type="molecule type" value="Genomic_DNA"/>
</dbReference>
<sequence length="131" mass="14844">MMFCSLLVVILAIRRILQVSTAIFMTLECECILLKYGSQQYTYGYSVYPDSTIYGQDIRNYADPPSYTAVTTTTMVTTMPYEPAVSIENGNTENFGFSEKSIRRGFIRKVYSIFNGAIGNHDWVHSLVHIS</sequence>
<keyword evidence="1" id="KW-0732">Signal</keyword>
<evidence type="ECO:0000313" key="2">
    <source>
        <dbReference type="EMBL" id="KAJ9582265.1"/>
    </source>
</evidence>
<evidence type="ECO:0000256" key="1">
    <source>
        <dbReference type="SAM" id="SignalP"/>
    </source>
</evidence>
<organism evidence="2 3">
    <name type="scientific">Diploptera punctata</name>
    <name type="common">Pacific beetle cockroach</name>
    <dbReference type="NCBI Taxonomy" id="6984"/>
    <lineage>
        <taxon>Eukaryota</taxon>
        <taxon>Metazoa</taxon>
        <taxon>Ecdysozoa</taxon>
        <taxon>Arthropoda</taxon>
        <taxon>Hexapoda</taxon>
        <taxon>Insecta</taxon>
        <taxon>Pterygota</taxon>
        <taxon>Neoptera</taxon>
        <taxon>Polyneoptera</taxon>
        <taxon>Dictyoptera</taxon>
        <taxon>Blattodea</taxon>
        <taxon>Blaberoidea</taxon>
        <taxon>Blaberidae</taxon>
        <taxon>Diplopterinae</taxon>
        <taxon>Diploptera</taxon>
    </lineage>
</organism>
<proteinExistence type="predicted"/>
<reference evidence="2" key="2">
    <citation type="submission" date="2023-05" db="EMBL/GenBank/DDBJ databases">
        <authorList>
            <person name="Fouks B."/>
        </authorList>
    </citation>
    <scope>NUCLEOTIDE SEQUENCE</scope>
    <source>
        <strain evidence="2">Stay&amp;Tobe</strain>
        <tissue evidence="2">Testes</tissue>
    </source>
</reference>
<feature type="chain" id="PRO_5042290992" evidence="1">
    <location>
        <begin position="23"/>
        <end position="131"/>
    </location>
</feature>
<comment type="caution">
    <text evidence="2">The sequence shown here is derived from an EMBL/GenBank/DDBJ whole genome shotgun (WGS) entry which is preliminary data.</text>
</comment>
<gene>
    <name evidence="2" type="ORF">L9F63_003394</name>
</gene>
<evidence type="ECO:0000313" key="3">
    <source>
        <dbReference type="Proteomes" id="UP001233999"/>
    </source>
</evidence>
<accession>A0AAD8E9G7</accession>
<name>A0AAD8E9G7_DIPPU</name>
<feature type="signal peptide" evidence="1">
    <location>
        <begin position="1"/>
        <end position="22"/>
    </location>
</feature>
<protein>
    <submittedName>
        <fullName evidence="2">Uncharacterized protein</fullName>
    </submittedName>
</protein>
<dbReference type="Proteomes" id="UP001233999">
    <property type="component" value="Unassembled WGS sequence"/>
</dbReference>
<reference evidence="2" key="1">
    <citation type="journal article" date="2023" name="IScience">
        <title>Live-bearing cockroach genome reveals convergent evolutionary mechanisms linked to viviparity in insects and beyond.</title>
        <authorList>
            <person name="Fouks B."/>
            <person name="Harrison M.C."/>
            <person name="Mikhailova A.A."/>
            <person name="Marchal E."/>
            <person name="English S."/>
            <person name="Carruthers M."/>
            <person name="Jennings E.C."/>
            <person name="Chiamaka E.L."/>
            <person name="Frigard R.A."/>
            <person name="Pippel M."/>
            <person name="Attardo G.M."/>
            <person name="Benoit J.B."/>
            <person name="Bornberg-Bauer E."/>
            <person name="Tobe S.S."/>
        </authorList>
    </citation>
    <scope>NUCLEOTIDE SEQUENCE</scope>
    <source>
        <strain evidence="2">Stay&amp;Tobe</strain>
    </source>
</reference>
<dbReference type="AlphaFoldDB" id="A0AAD8E9G7"/>
<feature type="non-terminal residue" evidence="2">
    <location>
        <position position="1"/>
    </location>
</feature>